<dbReference type="EMBL" id="PQXO01000987">
    <property type="protein sequence ID" value="TGO81859.1"/>
    <property type="molecule type" value="Genomic_DNA"/>
</dbReference>
<name>A0A4Z1KK93_9HELO</name>
<accession>A0A4Z1KK93</accession>
<evidence type="ECO:0000313" key="2">
    <source>
        <dbReference type="Proteomes" id="UP000297280"/>
    </source>
</evidence>
<sequence length="86" mass="9800">MAGLHEEKRYLLFKKFRYGDKMEELRCIKYGAELIQSSSFLVQGEFCLGKRTTASQVGLAGNLNTLDPEWCTEIDLTQYDSGEDIV</sequence>
<keyword evidence="2" id="KW-1185">Reference proteome</keyword>
<organism evidence="1 2">
    <name type="scientific">Botrytis porri</name>
    <dbReference type="NCBI Taxonomy" id="87229"/>
    <lineage>
        <taxon>Eukaryota</taxon>
        <taxon>Fungi</taxon>
        <taxon>Dikarya</taxon>
        <taxon>Ascomycota</taxon>
        <taxon>Pezizomycotina</taxon>
        <taxon>Leotiomycetes</taxon>
        <taxon>Helotiales</taxon>
        <taxon>Sclerotiniaceae</taxon>
        <taxon>Botrytis</taxon>
    </lineage>
</organism>
<evidence type="ECO:0000313" key="1">
    <source>
        <dbReference type="EMBL" id="TGO81859.1"/>
    </source>
</evidence>
<comment type="caution">
    <text evidence="1">The sequence shown here is derived from an EMBL/GenBank/DDBJ whole genome shotgun (WGS) entry which is preliminary data.</text>
</comment>
<reference evidence="1 2" key="1">
    <citation type="submission" date="2017-12" db="EMBL/GenBank/DDBJ databases">
        <title>Comparative genomics of Botrytis spp.</title>
        <authorList>
            <person name="Valero-Jimenez C.A."/>
            <person name="Tapia P."/>
            <person name="Veloso J."/>
            <person name="Silva-Moreno E."/>
            <person name="Staats M."/>
            <person name="Valdes J.H."/>
            <person name="Van Kan J.A.L."/>
        </authorList>
    </citation>
    <scope>NUCLEOTIDE SEQUENCE [LARGE SCALE GENOMIC DNA]</scope>
    <source>
        <strain evidence="1 2">MUCL3349</strain>
    </source>
</reference>
<protein>
    <submittedName>
        <fullName evidence="1">Uncharacterized protein</fullName>
    </submittedName>
</protein>
<proteinExistence type="predicted"/>
<gene>
    <name evidence="1" type="ORF">BPOR_0993g00050</name>
</gene>
<dbReference type="AlphaFoldDB" id="A0A4Z1KK93"/>
<dbReference type="Proteomes" id="UP000297280">
    <property type="component" value="Unassembled WGS sequence"/>
</dbReference>